<dbReference type="GO" id="GO:0030246">
    <property type="term" value="F:carbohydrate binding"/>
    <property type="evidence" value="ECO:0000318"/>
    <property type="project" value="GO_Central"/>
</dbReference>
<reference evidence="6" key="1">
    <citation type="submission" date="2011-12" db="EMBL/GenBank/DDBJ databases">
        <title>The Draft Genome of Lepisosteus oculatus.</title>
        <authorList>
            <consortium name="The Broad Institute Genome Assembly &amp; Analysis Group"/>
            <consortium name="Computational R&amp;D Group"/>
            <consortium name="and Sequencing Platform"/>
            <person name="Di Palma F."/>
            <person name="Alfoldi J."/>
            <person name="Johnson J."/>
            <person name="Berlin A."/>
            <person name="Gnerre S."/>
            <person name="Jaffe D."/>
            <person name="MacCallum I."/>
            <person name="Young S."/>
            <person name="Walker B.J."/>
            <person name="Lander E.S."/>
            <person name="Lindblad-Toh K."/>
        </authorList>
    </citation>
    <scope>NUCLEOTIDE SEQUENCE [LARGE SCALE GENOMIC DNA]</scope>
</reference>
<dbReference type="PANTHER" id="PTHR46746:SF3">
    <property type="entry name" value="C-TYPE LECTIN DOMAIN-CONTAINING PROTEIN-RELATED"/>
    <property type="match status" value="1"/>
</dbReference>
<dbReference type="InterPro" id="IPR051379">
    <property type="entry name" value="C-type_Lectin_Receptor_IMM"/>
</dbReference>
<comment type="subcellular location">
    <subcellularLocation>
        <location evidence="1">Membrane</location>
        <topology evidence="1">Single-pass membrane protein</topology>
    </subcellularLocation>
</comment>
<dbReference type="InterPro" id="IPR033992">
    <property type="entry name" value="NKR-like_CTLD"/>
</dbReference>
<dbReference type="PROSITE" id="PS50041">
    <property type="entry name" value="C_TYPE_LECTIN_2"/>
    <property type="match status" value="1"/>
</dbReference>
<dbReference type="EMBL" id="AHAT01007554">
    <property type="status" value="NOT_ANNOTATED_CDS"/>
    <property type="molecule type" value="Genomic_DNA"/>
</dbReference>
<keyword evidence="3" id="KW-0472">Membrane</keyword>
<reference evidence="5" key="3">
    <citation type="submission" date="2025-09" db="UniProtKB">
        <authorList>
            <consortium name="Ensembl"/>
        </authorList>
    </citation>
    <scope>IDENTIFICATION</scope>
</reference>
<dbReference type="InterPro" id="IPR016186">
    <property type="entry name" value="C-type_lectin-like/link_sf"/>
</dbReference>
<dbReference type="SUPFAM" id="SSF56436">
    <property type="entry name" value="C-type lectin-like"/>
    <property type="match status" value="1"/>
</dbReference>
<dbReference type="InterPro" id="IPR016187">
    <property type="entry name" value="CTDL_fold"/>
</dbReference>
<dbReference type="GO" id="GO:0038187">
    <property type="term" value="F:pattern recognition receptor activity"/>
    <property type="evidence" value="ECO:0000318"/>
    <property type="project" value="GO_Central"/>
</dbReference>
<dbReference type="GO" id="GO:0006955">
    <property type="term" value="P:immune response"/>
    <property type="evidence" value="ECO:0000318"/>
    <property type="project" value="GO_Central"/>
</dbReference>
<dbReference type="AlphaFoldDB" id="W5MQ64"/>
<evidence type="ECO:0000259" key="4">
    <source>
        <dbReference type="PROSITE" id="PS50041"/>
    </source>
</evidence>
<reference evidence="5" key="2">
    <citation type="submission" date="2025-08" db="UniProtKB">
        <authorList>
            <consortium name="Ensembl"/>
        </authorList>
    </citation>
    <scope>IDENTIFICATION</scope>
</reference>
<feature type="domain" description="C-type lectin" evidence="4">
    <location>
        <begin position="47"/>
        <end position="151"/>
    </location>
</feature>
<sequence>MSTQGKLCFILFACLVHILYIIILYYSVVMVYRVAQSTSCPCDWKMFNGKCYYFSQDTRDWNGAKSHCSQQGSNLAVVKTSKELKFLGSQISSDHWLGLIYQQRTWTWLDGSSVERSFWDSGRPSSNPGCGKMTNKLSKSNCASAYRWICEKAALGSQLCV</sequence>
<evidence type="ECO:0000256" key="2">
    <source>
        <dbReference type="ARBA" id="ARBA00022734"/>
    </source>
</evidence>
<dbReference type="PANTHER" id="PTHR46746">
    <property type="entry name" value="KILLER CELL LECTIN-LIKE RECEPTOR SUBFAMILY F MEMBER 2"/>
    <property type="match status" value="1"/>
</dbReference>
<dbReference type="OMA" id="WVCKKEA"/>
<dbReference type="HOGENOM" id="CLU_049894_8_4_1"/>
<feature type="transmembrane region" description="Helical" evidence="3">
    <location>
        <begin position="7"/>
        <end position="32"/>
    </location>
</feature>
<keyword evidence="3" id="KW-1133">Transmembrane helix</keyword>
<protein>
    <recommendedName>
        <fullName evidence="4">C-type lectin domain-containing protein</fullName>
    </recommendedName>
</protein>
<dbReference type="Gene3D" id="3.10.100.10">
    <property type="entry name" value="Mannose-Binding Protein A, subunit A"/>
    <property type="match status" value="1"/>
</dbReference>
<dbReference type="Pfam" id="PF00059">
    <property type="entry name" value="Lectin_C"/>
    <property type="match status" value="1"/>
</dbReference>
<dbReference type="InParanoid" id="W5MQ64"/>
<accession>W5MQ64</accession>
<evidence type="ECO:0000256" key="1">
    <source>
        <dbReference type="ARBA" id="ARBA00004167"/>
    </source>
</evidence>
<dbReference type="Proteomes" id="UP000018468">
    <property type="component" value="Linkage group LG6"/>
</dbReference>
<keyword evidence="3" id="KW-0812">Transmembrane</keyword>
<dbReference type="eggNOG" id="KOG4297">
    <property type="taxonomic scope" value="Eukaryota"/>
</dbReference>
<dbReference type="Bgee" id="ENSLOCG00000008654">
    <property type="expression patterns" value="Expressed in pharyngeal gill and 8 other cell types or tissues"/>
</dbReference>
<dbReference type="EMBL" id="AHAT01007553">
    <property type="status" value="NOT_ANNOTATED_CDS"/>
    <property type="molecule type" value="Genomic_DNA"/>
</dbReference>
<dbReference type="STRING" id="7918.ENSLOCP00000010523"/>
<dbReference type="GeneTree" id="ENSGT00940000164508"/>
<organism evidence="5 6">
    <name type="scientific">Lepisosteus oculatus</name>
    <name type="common">Spotted gar</name>
    <dbReference type="NCBI Taxonomy" id="7918"/>
    <lineage>
        <taxon>Eukaryota</taxon>
        <taxon>Metazoa</taxon>
        <taxon>Chordata</taxon>
        <taxon>Craniata</taxon>
        <taxon>Vertebrata</taxon>
        <taxon>Euteleostomi</taxon>
        <taxon>Actinopterygii</taxon>
        <taxon>Neopterygii</taxon>
        <taxon>Holostei</taxon>
        <taxon>Semionotiformes</taxon>
        <taxon>Lepisosteidae</taxon>
        <taxon>Lepisosteus</taxon>
    </lineage>
</organism>
<dbReference type="CDD" id="cd03593">
    <property type="entry name" value="CLECT_NK_receptors_like"/>
    <property type="match status" value="1"/>
</dbReference>
<evidence type="ECO:0000256" key="3">
    <source>
        <dbReference type="SAM" id="Phobius"/>
    </source>
</evidence>
<evidence type="ECO:0000313" key="5">
    <source>
        <dbReference type="Ensembl" id="ENSLOCP00000010523.1"/>
    </source>
</evidence>
<keyword evidence="2" id="KW-0430">Lectin</keyword>
<dbReference type="Ensembl" id="ENSLOCT00000010538.1">
    <property type="protein sequence ID" value="ENSLOCP00000010523.1"/>
    <property type="gene ID" value="ENSLOCG00000008654.1"/>
</dbReference>
<proteinExistence type="predicted"/>
<dbReference type="InterPro" id="IPR001304">
    <property type="entry name" value="C-type_lectin-like"/>
</dbReference>
<dbReference type="SMART" id="SM00034">
    <property type="entry name" value="CLECT"/>
    <property type="match status" value="1"/>
</dbReference>
<name>W5MQ64_LEPOC</name>
<keyword evidence="6" id="KW-1185">Reference proteome</keyword>
<evidence type="ECO:0000313" key="6">
    <source>
        <dbReference type="Proteomes" id="UP000018468"/>
    </source>
</evidence>
<dbReference type="GO" id="GO:0009897">
    <property type="term" value="C:external side of plasma membrane"/>
    <property type="evidence" value="ECO:0000318"/>
    <property type="project" value="GO_Central"/>
</dbReference>